<evidence type="ECO:0000313" key="1">
    <source>
        <dbReference type="EMBL" id="MBX73701.1"/>
    </source>
</evidence>
<sequence length="10" mass="1094">MTLTMLSIAN</sequence>
<proteinExistence type="predicted"/>
<organism evidence="1">
    <name type="scientific">Rhizophora mucronata</name>
    <name type="common">Asiatic mangrove</name>
    <dbReference type="NCBI Taxonomy" id="61149"/>
    <lineage>
        <taxon>Eukaryota</taxon>
        <taxon>Viridiplantae</taxon>
        <taxon>Streptophyta</taxon>
        <taxon>Embryophyta</taxon>
        <taxon>Tracheophyta</taxon>
        <taxon>Spermatophyta</taxon>
        <taxon>Magnoliopsida</taxon>
        <taxon>eudicotyledons</taxon>
        <taxon>Gunneridae</taxon>
        <taxon>Pentapetalae</taxon>
        <taxon>rosids</taxon>
        <taxon>fabids</taxon>
        <taxon>Malpighiales</taxon>
        <taxon>Rhizophoraceae</taxon>
        <taxon>Rhizophora</taxon>
    </lineage>
</organism>
<protein>
    <submittedName>
        <fullName evidence="1">Uncharacterized protein</fullName>
    </submittedName>
</protein>
<reference evidence="1" key="1">
    <citation type="submission" date="2018-02" db="EMBL/GenBank/DDBJ databases">
        <title>Rhizophora mucronata_Transcriptome.</title>
        <authorList>
            <person name="Meera S.P."/>
            <person name="Sreeshan A."/>
            <person name="Augustine A."/>
        </authorList>
    </citation>
    <scope>NUCLEOTIDE SEQUENCE</scope>
    <source>
        <tissue evidence="1">Leaf</tissue>
    </source>
</reference>
<name>A0A2P2R3C0_RHIMU</name>
<accession>A0A2P2R3C0</accession>
<dbReference type="EMBL" id="GGEC01093217">
    <property type="protein sequence ID" value="MBX73701.1"/>
    <property type="molecule type" value="Transcribed_RNA"/>
</dbReference>